<keyword evidence="9" id="KW-1133">Transmembrane helix</keyword>
<evidence type="ECO:0000256" key="10">
    <source>
        <dbReference type="ARBA" id="ARBA00023034"/>
    </source>
</evidence>
<comment type="cofactor">
    <cofactor evidence="1 13">
        <name>Mn(2+)</name>
        <dbReference type="ChEBI" id="CHEBI:29035"/>
    </cofactor>
</comment>
<dbReference type="EC" id="2.4.1.-" evidence="13"/>
<keyword evidence="12 13" id="KW-0464">Manganese</keyword>
<dbReference type="AlphaFoldDB" id="A0A251TNH0"/>
<dbReference type="InterPro" id="IPR013320">
    <property type="entry name" value="ConA-like_dom_sf"/>
</dbReference>
<dbReference type="GO" id="GO:0000139">
    <property type="term" value="C:Golgi membrane"/>
    <property type="evidence" value="ECO:0007669"/>
    <property type="project" value="UniProtKB-SubCell"/>
</dbReference>
<dbReference type="PANTHER" id="PTHR11214">
    <property type="entry name" value="BETA-1,3-N-ACETYLGLUCOSAMINYLTRANSFERASE"/>
    <property type="match status" value="1"/>
</dbReference>
<name>A0A251TNH0_HELAN</name>
<evidence type="ECO:0000256" key="11">
    <source>
        <dbReference type="ARBA" id="ARBA00023136"/>
    </source>
</evidence>
<evidence type="ECO:0000256" key="13">
    <source>
        <dbReference type="RuleBase" id="RU363063"/>
    </source>
</evidence>
<keyword evidence="5 13" id="KW-0328">Glycosyltransferase</keyword>
<keyword evidence="6 16" id="KW-0808">Transferase</keyword>
<dbReference type="SUPFAM" id="SSF49899">
    <property type="entry name" value="Concanavalin A-like lectins/glucanases"/>
    <property type="match status" value="1"/>
</dbReference>
<keyword evidence="17" id="KW-1185">Reference proteome</keyword>
<evidence type="ECO:0000256" key="12">
    <source>
        <dbReference type="ARBA" id="ARBA00023211"/>
    </source>
</evidence>
<reference evidence="15 17" key="1">
    <citation type="journal article" date="2017" name="Nature">
        <title>The sunflower genome provides insights into oil metabolism, flowering and Asterid evolution.</title>
        <authorList>
            <person name="Badouin H."/>
            <person name="Gouzy J."/>
            <person name="Grassa C.J."/>
            <person name="Murat F."/>
            <person name="Staton S.E."/>
            <person name="Cottret L."/>
            <person name="Lelandais-Briere C."/>
            <person name="Owens G.L."/>
            <person name="Carrere S."/>
            <person name="Mayjonade B."/>
            <person name="Legrand L."/>
            <person name="Gill N."/>
            <person name="Kane N.C."/>
            <person name="Bowers J.E."/>
            <person name="Hubner S."/>
            <person name="Bellec A."/>
            <person name="Berard A."/>
            <person name="Berges H."/>
            <person name="Blanchet N."/>
            <person name="Boniface M.C."/>
            <person name="Brunel D."/>
            <person name="Catrice O."/>
            <person name="Chaidir N."/>
            <person name="Claudel C."/>
            <person name="Donnadieu C."/>
            <person name="Faraut T."/>
            <person name="Fievet G."/>
            <person name="Helmstetter N."/>
            <person name="King M."/>
            <person name="Knapp S.J."/>
            <person name="Lai Z."/>
            <person name="Le Paslier M.C."/>
            <person name="Lippi Y."/>
            <person name="Lorenzon L."/>
            <person name="Mandel J.R."/>
            <person name="Marage G."/>
            <person name="Marchand G."/>
            <person name="Marquand E."/>
            <person name="Bret-Mestries E."/>
            <person name="Morien E."/>
            <person name="Nambeesan S."/>
            <person name="Nguyen T."/>
            <person name="Pegot-Espagnet P."/>
            <person name="Pouilly N."/>
            <person name="Raftis F."/>
            <person name="Sallet E."/>
            <person name="Schiex T."/>
            <person name="Thomas J."/>
            <person name="Vandecasteele C."/>
            <person name="Vares D."/>
            <person name="Vear F."/>
            <person name="Vautrin S."/>
            <person name="Crespi M."/>
            <person name="Mangin B."/>
            <person name="Burke J.M."/>
            <person name="Salse J."/>
            <person name="Munos S."/>
            <person name="Vincourt P."/>
            <person name="Rieseberg L.H."/>
            <person name="Langlade N.B."/>
        </authorList>
    </citation>
    <scope>NUCLEOTIDE SEQUENCE [LARGE SCALE GENOMIC DNA]</scope>
    <source>
        <strain evidence="17">cv. SF193</strain>
        <tissue evidence="15">Leaves</tissue>
    </source>
</reference>
<reference evidence="15" key="3">
    <citation type="submission" date="2020-06" db="EMBL/GenBank/DDBJ databases">
        <title>Helianthus annuus Genome sequencing and assembly Release 2.</title>
        <authorList>
            <person name="Gouzy J."/>
            <person name="Langlade N."/>
            <person name="Munos S."/>
        </authorList>
    </citation>
    <scope>NUCLEOTIDE SEQUENCE</scope>
    <source>
        <tissue evidence="15">Leaves</tissue>
    </source>
</reference>
<dbReference type="EMBL" id="CM007899">
    <property type="protein sequence ID" value="OTG12640.1"/>
    <property type="molecule type" value="Genomic_DNA"/>
</dbReference>
<dbReference type="GO" id="GO:1901137">
    <property type="term" value="P:carbohydrate derivative biosynthetic process"/>
    <property type="evidence" value="ECO:0007669"/>
    <property type="project" value="UniProtKB-ARBA"/>
</dbReference>
<gene>
    <name evidence="16" type="ORF">HannXRQ_Chr10g0311831</name>
    <name evidence="15" type="ORF">HanXRQr2_Chr10g0458701</name>
</gene>
<dbReference type="Pfam" id="PF01762">
    <property type="entry name" value="Galactosyl_T"/>
    <property type="match status" value="1"/>
</dbReference>
<evidence type="ECO:0000256" key="4">
    <source>
        <dbReference type="ARBA" id="ARBA00008661"/>
    </source>
</evidence>
<protein>
    <recommendedName>
        <fullName evidence="13">Hexosyltransferase</fullName>
        <ecNumber evidence="13">2.4.1.-</ecNumber>
    </recommendedName>
</protein>
<feature type="domain" description="Galectin" evidence="14">
    <location>
        <begin position="37"/>
        <end position="235"/>
    </location>
</feature>
<evidence type="ECO:0000259" key="14">
    <source>
        <dbReference type="PROSITE" id="PS51304"/>
    </source>
</evidence>
<comment type="similarity">
    <text evidence="4 13">Belongs to the glycosyltransferase 31 family.</text>
</comment>
<evidence type="ECO:0000256" key="1">
    <source>
        <dbReference type="ARBA" id="ARBA00001936"/>
    </source>
</evidence>
<keyword evidence="16" id="KW-0430">Lectin</keyword>
<dbReference type="Gramene" id="mRNA:HanXRQr2_Chr10g0458701">
    <property type="protein sequence ID" value="mRNA:HanXRQr2_Chr10g0458701"/>
    <property type="gene ID" value="HanXRQr2_Chr10g0458701"/>
</dbReference>
<dbReference type="SMART" id="SM00908">
    <property type="entry name" value="Gal-bind_lectin"/>
    <property type="match status" value="1"/>
</dbReference>
<dbReference type="InParanoid" id="A0A251TNH0"/>
<keyword evidence="7" id="KW-0812">Transmembrane</keyword>
<dbReference type="EMBL" id="MNCJ02000325">
    <property type="protein sequence ID" value="KAF5787958.1"/>
    <property type="molecule type" value="Genomic_DNA"/>
</dbReference>
<dbReference type="Pfam" id="PF00337">
    <property type="entry name" value="Gal-bind_lectin"/>
    <property type="match status" value="1"/>
</dbReference>
<dbReference type="PROSITE" id="PS51304">
    <property type="entry name" value="GALECTIN"/>
    <property type="match status" value="1"/>
</dbReference>
<sequence length="295" mass="33977">MYKKLARHAYEIVGRISGRRSGNQSMVSGEELTKGDRIMFLPCGLAAGSSITVVGTPNYAHKEYVPHLARIKGCDPMVLVSQFKVELQGLKYVVAEDPPKILLLNPRLRGDWSHQPVIEHNTCYRMQWGWLRVDGFPRCENWMRNDVVDSKESRTSSWFKRFIARAQKHEMTWPFPFVEGKLFVLTIRAINAGGRHVTSFPYRTLFLPLAIASSNCECFICDDDTFTRVDTVLKELKRVPQQRSLYMGNLNLYHRPLRHGKWAVSFEEWPEAVYPPYANGPGYIIGLYVPGYNFR</sequence>
<dbReference type="GO" id="GO:0030246">
    <property type="term" value="F:carbohydrate binding"/>
    <property type="evidence" value="ECO:0007669"/>
    <property type="project" value="UniProtKB-KW"/>
</dbReference>
<evidence type="ECO:0000256" key="2">
    <source>
        <dbReference type="ARBA" id="ARBA00004323"/>
    </source>
</evidence>
<accession>A0A251TNH0</accession>
<proteinExistence type="inferred from homology"/>
<evidence type="ECO:0000256" key="7">
    <source>
        <dbReference type="ARBA" id="ARBA00022692"/>
    </source>
</evidence>
<dbReference type="Gene3D" id="3.90.550.50">
    <property type="match status" value="1"/>
</dbReference>
<keyword evidence="11" id="KW-0472">Membrane</keyword>
<dbReference type="Proteomes" id="UP000215914">
    <property type="component" value="Chromosome 10"/>
</dbReference>
<dbReference type="InterPro" id="IPR001079">
    <property type="entry name" value="Galectin_CRD"/>
</dbReference>
<evidence type="ECO:0000313" key="15">
    <source>
        <dbReference type="EMBL" id="KAF5787958.1"/>
    </source>
</evidence>
<evidence type="ECO:0000256" key="8">
    <source>
        <dbReference type="ARBA" id="ARBA00022968"/>
    </source>
</evidence>
<dbReference type="STRING" id="4232.A0A251TNH0"/>
<evidence type="ECO:0000256" key="5">
    <source>
        <dbReference type="ARBA" id="ARBA00022676"/>
    </source>
</evidence>
<reference evidence="16" key="2">
    <citation type="submission" date="2017-02" db="EMBL/GenBank/DDBJ databases">
        <title>Sunflower complete genome.</title>
        <authorList>
            <person name="Langlade N."/>
            <person name="Munos S."/>
        </authorList>
    </citation>
    <scope>NUCLEOTIDE SEQUENCE [LARGE SCALE GENOMIC DNA]</scope>
    <source>
        <tissue evidence="16">Leaves</tissue>
    </source>
</reference>
<comment type="pathway">
    <text evidence="3">Protein modification; protein glycosylation.</text>
</comment>
<evidence type="ECO:0000256" key="6">
    <source>
        <dbReference type="ARBA" id="ARBA00022679"/>
    </source>
</evidence>
<evidence type="ECO:0000313" key="17">
    <source>
        <dbReference type="Proteomes" id="UP000215914"/>
    </source>
</evidence>
<dbReference type="Gene3D" id="2.60.120.200">
    <property type="match status" value="1"/>
</dbReference>
<keyword evidence="10 13" id="KW-0333">Golgi apparatus</keyword>
<comment type="subcellular location">
    <subcellularLocation>
        <location evidence="2 13">Golgi apparatus membrane</location>
        <topology evidence="2 13">Single-pass type II membrane protein</topology>
    </subcellularLocation>
</comment>
<dbReference type="InterPro" id="IPR002659">
    <property type="entry name" value="Glyco_trans_31"/>
</dbReference>
<dbReference type="UniPathway" id="UPA00378"/>
<keyword evidence="8" id="KW-0735">Signal-anchor</keyword>
<evidence type="ECO:0000256" key="3">
    <source>
        <dbReference type="ARBA" id="ARBA00004922"/>
    </source>
</evidence>
<evidence type="ECO:0000256" key="9">
    <source>
        <dbReference type="ARBA" id="ARBA00022989"/>
    </source>
</evidence>
<dbReference type="GO" id="GO:0008378">
    <property type="term" value="F:galactosyltransferase activity"/>
    <property type="evidence" value="ECO:0007669"/>
    <property type="project" value="UniProtKB-ARBA"/>
</dbReference>
<dbReference type="PANTHER" id="PTHR11214:SF212">
    <property type="entry name" value="HYDROXYPROLINE O-GALACTOSYLTRANSFERASE GALT2"/>
    <property type="match status" value="1"/>
</dbReference>
<evidence type="ECO:0000313" key="16">
    <source>
        <dbReference type="EMBL" id="OTG12640.1"/>
    </source>
</evidence>
<organism evidence="16 17">
    <name type="scientific">Helianthus annuus</name>
    <name type="common">Common sunflower</name>
    <dbReference type="NCBI Taxonomy" id="4232"/>
    <lineage>
        <taxon>Eukaryota</taxon>
        <taxon>Viridiplantae</taxon>
        <taxon>Streptophyta</taxon>
        <taxon>Embryophyta</taxon>
        <taxon>Tracheophyta</taxon>
        <taxon>Spermatophyta</taxon>
        <taxon>Magnoliopsida</taxon>
        <taxon>eudicotyledons</taxon>
        <taxon>Gunneridae</taxon>
        <taxon>Pentapetalae</taxon>
        <taxon>asterids</taxon>
        <taxon>campanulids</taxon>
        <taxon>Asterales</taxon>
        <taxon>Asteraceae</taxon>
        <taxon>Asteroideae</taxon>
        <taxon>Heliantheae alliance</taxon>
        <taxon>Heliantheae</taxon>
        <taxon>Helianthus</taxon>
    </lineage>
</organism>